<feature type="chain" id="PRO_5020796896" evidence="1">
    <location>
        <begin position="30"/>
        <end position="46"/>
    </location>
</feature>
<name>A0A4U6UK70_SETVI</name>
<proteinExistence type="predicted"/>
<feature type="signal peptide" evidence="1">
    <location>
        <begin position="1"/>
        <end position="29"/>
    </location>
</feature>
<gene>
    <name evidence="2" type="ORF">SEVIR_5G311850v2</name>
</gene>
<dbReference type="EMBL" id="CM016556">
    <property type="protein sequence ID" value="TKW16630.1"/>
    <property type="molecule type" value="Genomic_DNA"/>
</dbReference>
<accession>A0A4U6UK70</accession>
<evidence type="ECO:0000313" key="2">
    <source>
        <dbReference type="EMBL" id="TKW16630.1"/>
    </source>
</evidence>
<dbReference type="Gramene" id="TKW16630">
    <property type="protein sequence ID" value="TKW16630"/>
    <property type="gene ID" value="SEVIR_5G311850v2"/>
</dbReference>
<reference evidence="2" key="1">
    <citation type="submission" date="2019-03" db="EMBL/GenBank/DDBJ databases">
        <title>WGS assembly of Setaria viridis.</title>
        <authorList>
            <person name="Huang P."/>
            <person name="Jenkins J."/>
            <person name="Grimwood J."/>
            <person name="Barry K."/>
            <person name="Healey A."/>
            <person name="Mamidi S."/>
            <person name="Sreedasyam A."/>
            <person name="Shu S."/>
            <person name="Feldman M."/>
            <person name="Wu J."/>
            <person name="Yu Y."/>
            <person name="Chen C."/>
            <person name="Johnson J."/>
            <person name="Rokhsar D."/>
            <person name="Baxter I."/>
            <person name="Schmutz J."/>
            <person name="Brutnell T."/>
            <person name="Kellogg E."/>
        </authorList>
    </citation>
    <scope>NUCLEOTIDE SEQUENCE [LARGE SCALE GENOMIC DNA]</scope>
</reference>
<sequence length="46" mass="5293">MMNLWAVVRAWSIHPLSLVLLHQTGSKEAKSMFPFYTSTSRKGNDR</sequence>
<evidence type="ECO:0000313" key="3">
    <source>
        <dbReference type="Proteomes" id="UP000298652"/>
    </source>
</evidence>
<keyword evidence="1" id="KW-0732">Signal</keyword>
<evidence type="ECO:0000256" key="1">
    <source>
        <dbReference type="SAM" id="SignalP"/>
    </source>
</evidence>
<dbReference type="AlphaFoldDB" id="A0A4U6UK70"/>
<keyword evidence="3" id="KW-1185">Reference proteome</keyword>
<protein>
    <submittedName>
        <fullName evidence="2">Uncharacterized protein</fullName>
    </submittedName>
</protein>
<dbReference type="Proteomes" id="UP000298652">
    <property type="component" value="Chromosome 5"/>
</dbReference>
<organism evidence="2 3">
    <name type="scientific">Setaria viridis</name>
    <name type="common">Green bristlegrass</name>
    <name type="synonym">Setaria italica subsp. viridis</name>
    <dbReference type="NCBI Taxonomy" id="4556"/>
    <lineage>
        <taxon>Eukaryota</taxon>
        <taxon>Viridiplantae</taxon>
        <taxon>Streptophyta</taxon>
        <taxon>Embryophyta</taxon>
        <taxon>Tracheophyta</taxon>
        <taxon>Spermatophyta</taxon>
        <taxon>Magnoliopsida</taxon>
        <taxon>Liliopsida</taxon>
        <taxon>Poales</taxon>
        <taxon>Poaceae</taxon>
        <taxon>PACMAD clade</taxon>
        <taxon>Panicoideae</taxon>
        <taxon>Panicodae</taxon>
        <taxon>Paniceae</taxon>
        <taxon>Cenchrinae</taxon>
        <taxon>Setaria</taxon>
    </lineage>
</organism>